<comment type="caution">
    <text evidence="4">The sequence shown here is derived from an EMBL/GenBank/DDBJ whole genome shotgun (WGS) entry which is preliminary data.</text>
</comment>
<evidence type="ECO:0000259" key="3">
    <source>
        <dbReference type="SMART" id="SM00530"/>
    </source>
</evidence>
<dbReference type="InterPro" id="IPR001387">
    <property type="entry name" value="Cro/C1-type_HTH"/>
</dbReference>
<dbReference type="InterPro" id="IPR010982">
    <property type="entry name" value="Lambda_DNA-bd_dom_sf"/>
</dbReference>
<dbReference type="SUPFAM" id="SSF47413">
    <property type="entry name" value="lambda repressor-like DNA-binding domains"/>
    <property type="match status" value="1"/>
</dbReference>
<dbReference type="AlphaFoldDB" id="A0A2P6MFY5"/>
<protein>
    <submittedName>
        <fullName evidence="4">Transcriptional regulator</fullName>
    </submittedName>
</protein>
<feature type="transmembrane region" description="Helical" evidence="2">
    <location>
        <begin position="113"/>
        <end position="133"/>
    </location>
</feature>
<dbReference type="OrthoDB" id="9797543at2"/>
<accession>A0A2P6MFY5</accession>
<dbReference type="Pfam" id="PF13413">
    <property type="entry name" value="HTH_25"/>
    <property type="match status" value="1"/>
</dbReference>
<dbReference type="Proteomes" id="UP000243650">
    <property type="component" value="Unassembled WGS sequence"/>
</dbReference>
<dbReference type="InterPro" id="IPR025194">
    <property type="entry name" value="RodZ-like_C"/>
</dbReference>
<keyword evidence="5" id="KW-1185">Reference proteome</keyword>
<evidence type="ECO:0000256" key="1">
    <source>
        <dbReference type="SAM" id="MobiDB-lite"/>
    </source>
</evidence>
<feature type="compositionally biased region" description="Basic and acidic residues" evidence="1">
    <location>
        <begin position="75"/>
        <end position="86"/>
    </location>
</feature>
<gene>
    <name evidence="4" type="ORF">C6I21_10215</name>
</gene>
<sequence length="309" mass="33998">MYRLSELGTRLQNARQEKGYSLDELQQATKIQRRYLEAIEAGDFSKMPGEFYSRAFVKSYAEAVGLDPNQLFEEHADELPKPKPSETENLPPRTARSKPADGGARRRSGGASLLPTALAIIFVIAIGFAVWLFQQGNEASPEPGQGSDGNNVVVDSGDEPEENSEDTGADAEETEQVEENEPEDPAEEPANEEEPAPEDENEEEQEQQLAFTNESGNEFTYTLSGAEAFDVEMSFSGDSWLQILNGSGEELHQQTHVSGDEVSFDFSGENEVVFNMGSTATATIYVNGEELEYASDATRQYVIIQQENS</sequence>
<dbReference type="InterPro" id="IPR050400">
    <property type="entry name" value="Bact_Cytoskel_RodZ"/>
</dbReference>
<dbReference type="PANTHER" id="PTHR34475:SF1">
    <property type="entry name" value="CYTOSKELETON PROTEIN RODZ"/>
    <property type="match status" value="1"/>
</dbReference>
<feature type="domain" description="HTH cro/C1-type" evidence="3">
    <location>
        <begin position="10"/>
        <end position="71"/>
    </location>
</feature>
<dbReference type="EMBL" id="PVNS01000009">
    <property type="protein sequence ID" value="PRO65173.1"/>
    <property type="molecule type" value="Genomic_DNA"/>
</dbReference>
<reference evidence="4 5" key="1">
    <citation type="submission" date="2018-03" db="EMBL/GenBank/DDBJ databases">
        <title>Bacillus urumqiensis sp. nov., a moderately haloalkaliphilic bacterium isolated from a salt lake.</title>
        <authorList>
            <person name="Zhao B."/>
            <person name="Liao Z."/>
        </authorList>
    </citation>
    <scope>NUCLEOTIDE SEQUENCE [LARGE SCALE GENOMIC DNA]</scope>
    <source>
        <strain evidence="4 5">BZ-SZ-XJ18</strain>
    </source>
</reference>
<evidence type="ECO:0000313" key="4">
    <source>
        <dbReference type="EMBL" id="PRO65173.1"/>
    </source>
</evidence>
<dbReference type="SMART" id="SM00530">
    <property type="entry name" value="HTH_XRE"/>
    <property type="match status" value="1"/>
</dbReference>
<feature type="region of interest" description="Disordered" evidence="1">
    <location>
        <begin position="75"/>
        <end position="110"/>
    </location>
</feature>
<evidence type="ECO:0000313" key="5">
    <source>
        <dbReference type="Proteomes" id="UP000243650"/>
    </source>
</evidence>
<proteinExistence type="predicted"/>
<keyword evidence="2" id="KW-1133">Transmembrane helix</keyword>
<name>A0A2P6MFY5_ALKUR</name>
<feature type="compositionally biased region" description="Acidic residues" evidence="1">
    <location>
        <begin position="156"/>
        <end position="206"/>
    </location>
</feature>
<dbReference type="Pfam" id="PF13464">
    <property type="entry name" value="RodZ_C"/>
    <property type="match status" value="1"/>
</dbReference>
<keyword evidence="2" id="KW-0472">Membrane</keyword>
<evidence type="ECO:0000256" key="2">
    <source>
        <dbReference type="SAM" id="Phobius"/>
    </source>
</evidence>
<dbReference type="Gene3D" id="1.10.260.40">
    <property type="entry name" value="lambda repressor-like DNA-binding domains"/>
    <property type="match status" value="1"/>
</dbReference>
<dbReference type="PANTHER" id="PTHR34475">
    <property type="match status" value="1"/>
</dbReference>
<organism evidence="4 5">
    <name type="scientific">Alkalicoccus urumqiensis</name>
    <name type="common">Bacillus urumqiensis</name>
    <dbReference type="NCBI Taxonomy" id="1548213"/>
    <lineage>
        <taxon>Bacteria</taxon>
        <taxon>Bacillati</taxon>
        <taxon>Bacillota</taxon>
        <taxon>Bacilli</taxon>
        <taxon>Bacillales</taxon>
        <taxon>Bacillaceae</taxon>
        <taxon>Alkalicoccus</taxon>
    </lineage>
</organism>
<dbReference type="GO" id="GO:0003677">
    <property type="term" value="F:DNA binding"/>
    <property type="evidence" value="ECO:0007669"/>
    <property type="project" value="InterPro"/>
</dbReference>
<dbReference type="CDD" id="cd00093">
    <property type="entry name" value="HTH_XRE"/>
    <property type="match status" value="1"/>
</dbReference>
<feature type="region of interest" description="Disordered" evidence="1">
    <location>
        <begin position="138"/>
        <end position="209"/>
    </location>
</feature>
<keyword evidence="2" id="KW-0812">Transmembrane</keyword>